<evidence type="ECO:0000256" key="1">
    <source>
        <dbReference type="SAM" id="SignalP"/>
    </source>
</evidence>
<name>A0A7R9M816_9ACAR</name>
<evidence type="ECO:0000259" key="2">
    <source>
        <dbReference type="Pfam" id="PF13472"/>
    </source>
</evidence>
<proteinExistence type="predicted"/>
<dbReference type="SUPFAM" id="SSF52266">
    <property type="entry name" value="SGNH hydrolase"/>
    <property type="match status" value="1"/>
</dbReference>
<reference evidence="3" key="1">
    <citation type="submission" date="2020-11" db="EMBL/GenBank/DDBJ databases">
        <authorList>
            <person name="Tran Van P."/>
        </authorList>
    </citation>
    <scope>NUCLEOTIDE SEQUENCE</scope>
</reference>
<gene>
    <name evidence="3" type="ORF">ONB1V03_LOCUS11416</name>
</gene>
<dbReference type="Gene3D" id="3.40.50.1110">
    <property type="entry name" value="SGNH hydrolase"/>
    <property type="match status" value="1"/>
</dbReference>
<organism evidence="3">
    <name type="scientific">Oppiella nova</name>
    <dbReference type="NCBI Taxonomy" id="334625"/>
    <lineage>
        <taxon>Eukaryota</taxon>
        <taxon>Metazoa</taxon>
        <taxon>Ecdysozoa</taxon>
        <taxon>Arthropoda</taxon>
        <taxon>Chelicerata</taxon>
        <taxon>Arachnida</taxon>
        <taxon>Acari</taxon>
        <taxon>Acariformes</taxon>
        <taxon>Sarcoptiformes</taxon>
        <taxon>Oribatida</taxon>
        <taxon>Brachypylina</taxon>
        <taxon>Oppioidea</taxon>
        <taxon>Oppiidae</taxon>
        <taxon>Oppiella</taxon>
    </lineage>
</organism>
<protein>
    <recommendedName>
        <fullName evidence="2">SGNH hydrolase-type esterase domain-containing protein</fullName>
    </recommendedName>
</protein>
<dbReference type="Pfam" id="PF13472">
    <property type="entry name" value="Lipase_GDSL_2"/>
    <property type="match status" value="1"/>
</dbReference>
<dbReference type="GO" id="GO:0004622">
    <property type="term" value="F:phosphatidylcholine lysophospholipase activity"/>
    <property type="evidence" value="ECO:0007669"/>
    <property type="project" value="TreeGrafter"/>
</dbReference>
<feature type="chain" id="PRO_5035592550" description="SGNH hydrolase-type esterase domain-containing protein" evidence="1">
    <location>
        <begin position="18"/>
        <end position="227"/>
    </location>
</feature>
<dbReference type="EMBL" id="CAJPVJ010008474">
    <property type="protein sequence ID" value="CAG2171958.1"/>
    <property type="molecule type" value="Genomic_DNA"/>
</dbReference>
<dbReference type="OrthoDB" id="505607at2759"/>
<dbReference type="InterPro" id="IPR013830">
    <property type="entry name" value="SGNH_hydro"/>
</dbReference>
<feature type="domain" description="SGNH hydrolase-type esterase" evidence="2">
    <location>
        <begin position="51"/>
        <end position="211"/>
    </location>
</feature>
<dbReference type="PANTHER" id="PTHR30383">
    <property type="entry name" value="THIOESTERASE 1/PROTEASE 1/LYSOPHOSPHOLIPASE L1"/>
    <property type="match status" value="1"/>
</dbReference>
<accession>A0A7R9M816</accession>
<feature type="signal peptide" evidence="1">
    <location>
        <begin position="1"/>
        <end position="17"/>
    </location>
</feature>
<dbReference type="InterPro" id="IPR036514">
    <property type="entry name" value="SGNH_hydro_sf"/>
</dbReference>
<keyword evidence="1" id="KW-0732">Signal</keyword>
<dbReference type="AlphaFoldDB" id="A0A7R9M816"/>
<evidence type="ECO:0000313" key="4">
    <source>
        <dbReference type="Proteomes" id="UP000728032"/>
    </source>
</evidence>
<keyword evidence="4" id="KW-1185">Reference proteome</keyword>
<dbReference type="InterPro" id="IPR051532">
    <property type="entry name" value="Ester_Hydrolysis_Enzymes"/>
</dbReference>
<sequence length="227" mass="25914">MLLKLTISLCLIGVSVSVPWEPEPKGGDWIKTHERLLNQTLQHKNDIKLVFLGDSITNRWVNGDGKAVWEKHYAARHAYDYGVEGDRTENVLWRIQNKEFDDITPKALVMLIGTNNLGDCTAPDIAHGIQEIIHQLEAKLPNTKLLLLGVLPRDGNFGLKVEEINKIIAKFDDKKRVFFLDMSKEFETEPGKEIPDRYSSDKVHLVLKGYEVWQQTMEPLLKTLLGE</sequence>
<dbReference type="EMBL" id="OC923299">
    <property type="protein sequence ID" value="CAD7654771.1"/>
    <property type="molecule type" value="Genomic_DNA"/>
</dbReference>
<dbReference type="PANTHER" id="PTHR30383:SF32">
    <property type="entry name" value="SGNH-HYDROLASE"/>
    <property type="match status" value="1"/>
</dbReference>
<evidence type="ECO:0000313" key="3">
    <source>
        <dbReference type="EMBL" id="CAD7654771.1"/>
    </source>
</evidence>
<dbReference type="Proteomes" id="UP000728032">
    <property type="component" value="Unassembled WGS sequence"/>
</dbReference>